<gene>
    <name evidence="2" type="ORF">INT47_001948</name>
</gene>
<evidence type="ECO:0000256" key="1">
    <source>
        <dbReference type="SAM" id="Phobius"/>
    </source>
</evidence>
<feature type="transmembrane region" description="Helical" evidence="1">
    <location>
        <begin position="183"/>
        <end position="201"/>
    </location>
</feature>
<evidence type="ECO:0000313" key="3">
    <source>
        <dbReference type="Proteomes" id="UP000603453"/>
    </source>
</evidence>
<dbReference type="EMBL" id="JAEPRD010000014">
    <property type="protein sequence ID" value="KAG2209800.1"/>
    <property type="molecule type" value="Genomic_DNA"/>
</dbReference>
<feature type="transmembrane region" description="Helical" evidence="1">
    <location>
        <begin position="141"/>
        <end position="163"/>
    </location>
</feature>
<keyword evidence="1" id="KW-1133">Transmembrane helix</keyword>
<comment type="caution">
    <text evidence="2">The sequence shown here is derived from an EMBL/GenBank/DDBJ whole genome shotgun (WGS) entry which is preliminary data.</text>
</comment>
<proteinExistence type="predicted"/>
<keyword evidence="1" id="KW-0472">Membrane</keyword>
<keyword evidence="3" id="KW-1185">Reference proteome</keyword>
<accession>A0A8H7RFZ9</accession>
<keyword evidence="1" id="KW-0812">Transmembrane</keyword>
<reference evidence="2" key="1">
    <citation type="submission" date="2020-12" db="EMBL/GenBank/DDBJ databases">
        <title>Metabolic potential, ecology and presence of endohyphal bacteria is reflected in genomic diversity of Mucoromycotina.</title>
        <authorList>
            <person name="Muszewska A."/>
            <person name="Okrasinska A."/>
            <person name="Steczkiewicz K."/>
            <person name="Drgas O."/>
            <person name="Orlowska M."/>
            <person name="Perlinska-Lenart U."/>
            <person name="Aleksandrzak-Piekarczyk T."/>
            <person name="Szatraj K."/>
            <person name="Zielenkiewicz U."/>
            <person name="Pilsyk S."/>
            <person name="Malc E."/>
            <person name="Mieczkowski P."/>
            <person name="Kruszewska J.S."/>
            <person name="Biernat P."/>
            <person name="Pawlowska J."/>
        </authorList>
    </citation>
    <scope>NUCLEOTIDE SEQUENCE</scope>
    <source>
        <strain evidence="2">WA0000017839</strain>
    </source>
</reference>
<sequence length="313" mass="35822">MSVSTTSELVLLNLRCASAINDILAFNKKWEYRFTDHQQEVYELVGSSQEHYLGLLRCLTELGTLCIQSRFMLDTMKMELTIAIENRSYDQVNIFELRALSRQLKVGLETLVMRLKQFGKDITVYGKNMDKERRRINRQPCSIILVGTILNSACAAITTGCLVSDTFHDKAEETNKDRLEIPLAISAGGISLTAAAACHVMQAQKQKKKNGLVRVLDKVDTRMRAVFNAVDEFAHDLRSPMLYIDRQIKLSEENIAYYVHPNPSRVFYQANLMLENSVKLDTMFQEIQEKAVEHSNLLRNAIRIMHPRSLLYL</sequence>
<evidence type="ECO:0000313" key="2">
    <source>
        <dbReference type="EMBL" id="KAG2209800.1"/>
    </source>
</evidence>
<name>A0A8H7RFZ9_9FUNG</name>
<organism evidence="2 3">
    <name type="scientific">Mucor saturninus</name>
    <dbReference type="NCBI Taxonomy" id="64648"/>
    <lineage>
        <taxon>Eukaryota</taxon>
        <taxon>Fungi</taxon>
        <taxon>Fungi incertae sedis</taxon>
        <taxon>Mucoromycota</taxon>
        <taxon>Mucoromycotina</taxon>
        <taxon>Mucoromycetes</taxon>
        <taxon>Mucorales</taxon>
        <taxon>Mucorineae</taxon>
        <taxon>Mucoraceae</taxon>
        <taxon>Mucor</taxon>
    </lineage>
</organism>
<protein>
    <submittedName>
        <fullName evidence="2">Uncharacterized protein</fullName>
    </submittedName>
</protein>
<dbReference type="AlphaFoldDB" id="A0A8H7RFZ9"/>
<dbReference type="Proteomes" id="UP000603453">
    <property type="component" value="Unassembled WGS sequence"/>
</dbReference>